<proteinExistence type="inferred from homology"/>
<sequence>AVPRQEGPRRSGLTGCACSIGENIQLLVDRPDGTYCFRLHRDRKLLKLAASVPRESLVAPGTCFGKFTKSQKFRLSVTALDFLAPYAKYKVWVKPGSEQSFLYGNHVLKSGLGRITESTAQYQGVVVYSMADVPLVSAWALAGLMGGHGMGDPPSCPLHPQGFGVAAKSTQECRKVDPLAIVVFHQADVGEYVRNEDTLT</sequence>
<evidence type="ECO:0000313" key="9">
    <source>
        <dbReference type="EMBL" id="NXA02381.1"/>
    </source>
</evidence>
<dbReference type="GO" id="GO:0005730">
    <property type="term" value="C:nucleolus"/>
    <property type="evidence" value="ECO:0007669"/>
    <property type="project" value="UniProtKB-SubCell"/>
</dbReference>
<keyword evidence="5" id="KW-0690">Ribosome biogenesis</keyword>
<dbReference type="PANTHER" id="PTHR23415">
    <property type="entry name" value="CYCLIN-DEPENDENT KINASES REGULATORY SUBUNIT/60S RIBOSOME SUBUNIT BIOGENESIS PROTEIN NIP7"/>
    <property type="match status" value="1"/>
</dbReference>
<dbReference type="InterPro" id="IPR015947">
    <property type="entry name" value="PUA-like_sf"/>
</dbReference>
<keyword evidence="7" id="KW-0539">Nucleus</keyword>
<dbReference type="SMART" id="SM00359">
    <property type="entry name" value="PUA"/>
    <property type="match status" value="1"/>
</dbReference>
<feature type="non-terminal residue" evidence="9">
    <location>
        <position position="200"/>
    </location>
</feature>
<evidence type="ECO:0000313" key="10">
    <source>
        <dbReference type="Proteomes" id="UP000549091"/>
    </source>
</evidence>
<dbReference type="EMBL" id="VZSU01004206">
    <property type="protein sequence ID" value="NXA02381.1"/>
    <property type="molecule type" value="Genomic_DNA"/>
</dbReference>
<dbReference type="AlphaFoldDB" id="A0A7K7SFZ1"/>
<comment type="similarity">
    <text evidence="3">Belongs to the NIP7 family.</text>
</comment>
<dbReference type="CDD" id="cd21146">
    <property type="entry name" value="Nip7_N_euk"/>
    <property type="match status" value="1"/>
</dbReference>
<protein>
    <recommendedName>
        <fullName evidence="4">60S ribosome subunit biogenesis protein NIP7 homolog</fullName>
    </recommendedName>
</protein>
<dbReference type="Gene3D" id="2.30.130.10">
    <property type="entry name" value="PUA domain"/>
    <property type="match status" value="1"/>
</dbReference>
<feature type="domain" description="PUA" evidence="8">
    <location>
        <begin position="89"/>
        <end position="190"/>
    </location>
</feature>
<evidence type="ECO:0000256" key="7">
    <source>
        <dbReference type="ARBA" id="ARBA00023242"/>
    </source>
</evidence>
<dbReference type="SUPFAM" id="SSF88697">
    <property type="entry name" value="PUA domain-like"/>
    <property type="match status" value="2"/>
</dbReference>
<dbReference type="PROSITE" id="PS50890">
    <property type="entry name" value="PUA"/>
    <property type="match status" value="1"/>
</dbReference>
<dbReference type="Gene3D" id="3.10.450.220">
    <property type="match status" value="1"/>
</dbReference>
<comment type="function">
    <text evidence="1">Required for proper 34S pre-rRNA processing and 60S ribosome subunit assembly.</text>
</comment>
<dbReference type="InterPro" id="IPR002478">
    <property type="entry name" value="PUA"/>
</dbReference>
<dbReference type="GO" id="GO:0042255">
    <property type="term" value="P:ribosome assembly"/>
    <property type="evidence" value="ECO:0007669"/>
    <property type="project" value="InterPro"/>
</dbReference>
<dbReference type="PIRSF" id="PIRSF017190">
    <property type="entry name" value="Rbsml_synth_fac_NIP7"/>
    <property type="match status" value="1"/>
</dbReference>
<dbReference type="Pfam" id="PF03657">
    <property type="entry name" value="UPF0113"/>
    <property type="match status" value="1"/>
</dbReference>
<evidence type="ECO:0000259" key="8">
    <source>
        <dbReference type="SMART" id="SM00359"/>
    </source>
</evidence>
<dbReference type="Proteomes" id="UP000549091">
    <property type="component" value="Unassembled WGS sequence"/>
</dbReference>
<dbReference type="InterPro" id="IPR016686">
    <property type="entry name" value="Ribosomal_synth_fac_NIP7"/>
</dbReference>
<dbReference type="Pfam" id="PF17833">
    <property type="entry name" value="pre-PUA_NIP7"/>
    <property type="match status" value="1"/>
</dbReference>
<organism evidence="9 10">
    <name type="scientific">Nesospiza acunhae</name>
    <dbReference type="NCBI Taxonomy" id="381881"/>
    <lineage>
        <taxon>Eukaryota</taxon>
        <taxon>Metazoa</taxon>
        <taxon>Chordata</taxon>
        <taxon>Craniata</taxon>
        <taxon>Vertebrata</taxon>
        <taxon>Euteleostomi</taxon>
        <taxon>Archelosauria</taxon>
        <taxon>Archosauria</taxon>
        <taxon>Dinosauria</taxon>
        <taxon>Saurischia</taxon>
        <taxon>Theropoda</taxon>
        <taxon>Coelurosauria</taxon>
        <taxon>Aves</taxon>
        <taxon>Neognathae</taxon>
        <taxon>Neoaves</taxon>
        <taxon>Telluraves</taxon>
        <taxon>Australaves</taxon>
        <taxon>Passeriformes</taxon>
        <taxon>Thraupidae</taxon>
        <taxon>Nesospiza</taxon>
    </lineage>
</organism>
<dbReference type="InterPro" id="IPR040598">
    <property type="entry name" value="NIP7_N"/>
</dbReference>
<feature type="non-terminal residue" evidence="9">
    <location>
        <position position="1"/>
    </location>
</feature>
<dbReference type="SUPFAM" id="SSF88802">
    <property type="entry name" value="Pre-PUA domain"/>
    <property type="match status" value="1"/>
</dbReference>
<keyword evidence="6" id="KW-0694">RNA-binding</keyword>
<evidence type="ECO:0000256" key="2">
    <source>
        <dbReference type="ARBA" id="ARBA00004604"/>
    </source>
</evidence>
<evidence type="ECO:0000256" key="3">
    <source>
        <dbReference type="ARBA" id="ARBA00009895"/>
    </source>
</evidence>
<accession>A0A7K7SFZ1</accession>
<dbReference type="CDD" id="cd21151">
    <property type="entry name" value="PUA_Nip7-like"/>
    <property type="match status" value="1"/>
</dbReference>
<evidence type="ECO:0000256" key="4">
    <source>
        <dbReference type="ARBA" id="ARBA00018162"/>
    </source>
</evidence>
<evidence type="ECO:0000256" key="1">
    <source>
        <dbReference type="ARBA" id="ARBA00004087"/>
    </source>
</evidence>
<dbReference type="InterPro" id="IPR005155">
    <property type="entry name" value="UPF0113_PUA"/>
</dbReference>
<gene>
    <name evidence="9" type="primary">Nip7</name>
    <name evidence="9" type="ORF">NESACU_R02534</name>
</gene>
<name>A0A7K7SFZ1_9PASS</name>
<evidence type="ECO:0000256" key="5">
    <source>
        <dbReference type="ARBA" id="ARBA00022517"/>
    </source>
</evidence>
<dbReference type="GO" id="GO:0003723">
    <property type="term" value="F:RNA binding"/>
    <property type="evidence" value="ECO:0007669"/>
    <property type="project" value="UniProtKB-KW"/>
</dbReference>
<dbReference type="InterPro" id="IPR036974">
    <property type="entry name" value="PUA_sf"/>
</dbReference>
<comment type="subcellular location">
    <subcellularLocation>
        <location evidence="2">Nucleus</location>
        <location evidence="2">Nucleolus</location>
    </subcellularLocation>
</comment>
<reference evidence="9 10" key="1">
    <citation type="submission" date="2019-09" db="EMBL/GenBank/DDBJ databases">
        <title>Bird 10,000 Genomes (B10K) Project - Family phase.</title>
        <authorList>
            <person name="Zhang G."/>
        </authorList>
    </citation>
    <scope>NUCLEOTIDE SEQUENCE [LARGE SCALE GENOMIC DNA]</scope>
    <source>
        <strain evidence="9">OUT-0053</strain>
        <tissue evidence="9">Muscle</tissue>
    </source>
</reference>
<comment type="caution">
    <text evidence="9">The sequence shown here is derived from an EMBL/GenBank/DDBJ whole genome shotgun (WGS) entry which is preliminary data.</text>
</comment>
<evidence type="ECO:0000256" key="6">
    <source>
        <dbReference type="ARBA" id="ARBA00022884"/>
    </source>
</evidence>
<dbReference type="InterPro" id="IPR055359">
    <property type="entry name" value="Nip7_N_euk"/>
</dbReference>
<keyword evidence="10" id="KW-1185">Reference proteome</keyword>